<proteinExistence type="predicted"/>
<evidence type="ECO:0000256" key="1">
    <source>
        <dbReference type="SAM" id="MobiDB-lite"/>
    </source>
</evidence>
<evidence type="ECO:0000313" key="3">
    <source>
        <dbReference type="Proteomes" id="UP000078597"/>
    </source>
</evidence>
<name>A0A1A8X797_PLAMA</name>
<dbReference type="AlphaFoldDB" id="A0A1A8X797"/>
<protein>
    <submittedName>
        <fullName evidence="2">Uncharacterized protein</fullName>
    </submittedName>
</protein>
<dbReference type="Proteomes" id="UP000078597">
    <property type="component" value="Unassembled WGS sequence"/>
</dbReference>
<gene>
    <name evidence="2" type="ORF">PMALA_080080</name>
</gene>
<dbReference type="EMBL" id="FLQW01006850">
    <property type="protein sequence ID" value="SBT01123.1"/>
    <property type="molecule type" value="Genomic_DNA"/>
</dbReference>
<organism evidence="2 3">
    <name type="scientific">Plasmodium malariae</name>
    <dbReference type="NCBI Taxonomy" id="5858"/>
    <lineage>
        <taxon>Eukaryota</taxon>
        <taxon>Sar</taxon>
        <taxon>Alveolata</taxon>
        <taxon>Apicomplexa</taxon>
        <taxon>Aconoidasida</taxon>
        <taxon>Haemosporida</taxon>
        <taxon>Plasmodiidae</taxon>
        <taxon>Plasmodium</taxon>
        <taxon>Plasmodium (Plasmodium)</taxon>
    </lineage>
</organism>
<evidence type="ECO:0000313" key="2">
    <source>
        <dbReference type="EMBL" id="SBT01123.1"/>
    </source>
</evidence>
<feature type="region of interest" description="Disordered" evidence="1">
    <location>
        <begin position="1"/>
        <end position="33"/>
    </location>
</feature>
<accession>A0A1A8X797</accession>
<reference evidence="3" key="1">
    <citation type="submission" date="2016-05" db="EMBL/GenBank/DDBJ databases">
        <authorList>
            <person name="Naeem Raeece"/>
        </authorList>
    </citation>
    <scope>NUCLEOTIDE SEQUENCE [LARGE SCALE GENOMIC DNA]</scope>
</reference>
<feature type="compositionally biased region" description="Polar residues" evidence="1">
    <location>
        <begin position="19"/>
        <end position="33"/>
    </location>
</feature>
<sequence>MYSENTTRRTKNKHKVQPLSLNNGSSVKDTSQETEIQVMSKINTTHIPCSFVSESSNFPSNTQPTQQNAVLKSLIDSEDTELTVIEFTTPFQHYQDSTSEHSP</sequence>